<dbReference type="Proteomes" id="UP000053342">
    <property type="component" value="Unassembled WGS sequence"/>
</dbReference>
<dbReference type="Pfam" id="PF00561">
    <property type="entry name" value="Abhydrolase_1"/>
    <property type="match status" value="1"/>
</dbReference>
<dbReference type="InterPro" id="IPR016292">
    <property type="entry name" value="Epoxide_hydrolase"/>
</dbReference>
<evidence type="ECO:0000259" key="5">
    <source>
        <dbReference type="Pfam" id="PF00561"/>
    </source>
</evidence>
<protein>
    <recommendedName>
        <fullName evidence="9">Epoxide hydrolase N-terminal domain-containing protein</fullName>
    </recommendedName>
</protein>
<name>A0A0D2BJB4_9EURO</name>
<feature type="active site" description="Proton acceptor" evidence="4">
    <location>
        <position position="347"/>
    </location>
</feature>
<dbReference type="STRING" id="215243.A0A0D2BJB4"/>
<dbReference type="PIRSF" id="PIRSF001112">
    <property type="entry name" value="Epoxide_hydrolase"/>
    <property type="match status" value="1"/>
</dbReference>
<dbReference type="InterPro" id="IPR000073">
    <property type="entry name" value="AB_hydrolase_1"/>
</dbReference>
<feature type="active site" description="Proton donor" evidence="4">
    <location>
        <position position="289"/>
    </location>
</feature>
<dbReference type="SUPFAM" id="SSF53474">
    <property type="entry name" value="alpha/beta-Hydrolases"/>
    <property type="match status" value="1"/>
</dbReference>
<evidence type="ECO:0000313" key="7">
    <source>
        <dbReference type="EMBL" id="KIW37497.1"/>
    </source>
</evidence>
<dbReference type="InterPro" id="IPR029058">
    <property type="entry name" value="AB_hydrolase_fold"/>
</dbReference>
<dbReference type="InterPro" id="IPR010497">
    <property type="entry name" value="Epoxide_hydro_N"/>
</dbReference>
<keyword evidence="2" id="KW-0058">Aromatic hydrocarbons catabolism</keyword>
<evidence type="ECO:0000256" key="2">
    <source>
        <dbReference type="ARBA" id="ARBA00022797"/>
    </source>
</evidence>
<dbReference type="VEuPathDB" id="FungiDB:PV06_10535"/>
<dbReference type="PANTHER" id="PTHR21661">
    <property type="entry name" value="EPOXIDE HYDROLASE 1-RELATED"/>
    <property type="match status" value="1"/>
</dbReference>
<dbReference type="Pfam" id="PF06441">
    <property type="entry name" value="EHN"/>
    <property type="match status" value="1"/>
</dbReference>
<evidence type="ECO:0000256" key="3">
    <source>
        <dbReference type="ARBA" id="ARBA00022801"/>
    </source>
</evidence>
<dbReference type="AlphaFoldDB" id="A0A0D2BJB4"/>
<dbReference type="HOGENOM" id="CLU_019414_0_2_1"/>
<dbReference type="RefSeq" id="XP_016257713.1">
    <property type="nucleotide sequence ID" value="XM_016412093.1"/>
</dbReference>
<sequence>MDGDQGDLTPFSISVSDEQLKVLKAKLEGAIIARDTDGKGGECGVPPDKISQLVRYWINGFDWRAKENELNRFPQYRRKIQVSGPGLYLEGTKVLEMLTSKDGSGPAFDVVVPSLPNFGFSSAVQKKGFGIKKYAEVCHKLMISLGYDEYVTHGGDWGYFITRMMGRLYPSHCKASHVTSAPFGPPSFRQNPLLYLQDLVTTKSAADLRALEKAKEYNETQLGYLTLQCSKPLSLGYALADSPVALLGWIVEKLYTWSDNYPWTDEELITWISIYWFSTAGPEANVRIYYEFAHDPDPDVETVRTGRVSTVKYAVAHFPGEIIRCPKLWSHQMGNVIHQSDGDTGGHFPGWENPQFLANDLKTIFRKGGVAYGAVRGRTGY</sequence>
<organism evidence="7 8">
    <name type="scientific">Exophiala oligosperma</name>
    <dbReference type="NCBI Taxonomy" id="215243"/>
    <lineage>
        <taxon>Eukaryota</taxon>
        <taxon>Fungi</taxon>
        <taxon>Dikarya</taxon>
        <taxon>Ascomycota</taxon>
        <taxon>Pezizomycotina</taxon>
        <taxon>Eurotiomycetes</taxon>
        <taxon>Chaetothyriomycetidae</taxon>
        <taxon>Chaetothyriales</taxon>
        <taxon>Herpotrichiellaceae</taxon>
        <taxon>Exophiala</taxon>
    </lineage>
</organism>
<dbReference type="GO" id="GO:0097176">
    <property type="term" value="P:epoxide metabolic process"/>
    <property type="evidence" value="ECO:0007669"/>
    <property type="project" value="TreeGrafter"/>
</dbReference>
<feature type="domain" description="Epoxide hydrolase N-terminal" evidence="6">
    <location>
        <begin position="9"/>
        <end position="81"/>
    </location>
</feature>
<keyword evidence="3" id="KW-0378">Hydrolase</keyword>
<dbReference type="GeneID" id="27362609"/>
<dbReference type="GO" id="GO:0004301">
    <property type="term" value="F:epoxide hydrolase activity"/>
    <property type="evidence" value="ECO:0007669"/>
    <property type="project" value="TreeGrafter"/>
</dbReference>
<dbReference type="Gene3D" id="3.40.50.1820">
    <property type="entry name" value="alpha/beta hydrolase"/>
    <property type="match status" value="1"/>
</dbReference>
<comment type="similarity">
    <text evidence="1">Belongs to the peptidase S33 family.</text>
</comment>
<accession>A0A0D2BJB4</accession>
<evidence type="ECO:0000313" key="8">
    <source>
        <dbReference type="Proteomes" id="UP000053342"/>
    </source>
</evidence>
<dbReference type="EMBL" id="KN847344">
    <property type="protein sequence ID" value="KIW37497.1"/>
    <property type="molecule type" value="Genomic_DNA"/>
</dbReference>
<feature type="domain" description="AB hydrolase-1" evidence="5">
    <location>
        <begin position="107"/>
        <end position="238"/>
    </location>
</feature>
<feature type="active site" description="Nucleophile" evidence="4">
    <location>
        <position position="156"/>
    </location>
</feature>
<gene>
    <name evidence="7" type="ORF">PV06_10535</name>
</gene>
<proteinExistence type="inferred from homology"/>
<evidence type="ECO:0008006" key="9">
    <source>
        <dbReference type="Google" id="ProtNLM"/>
    </source>
</evidence>
<dbReference type="PANTHER" id="PTHR21661:SF35">
    <property type="entry name" value="EPOXIDE HYDROLASE"/>
    <property type="match status" value="1"/>
</dbReference>
<evidence type="ECO:0000256" key="1">
    <source>
        <dbReference type="ARBA" id="ARBA00010088"/>
    </source>
</evidence>
<reference evidence="7 8" key="1">
    <citation type="submission" date="2015-01" db="EMBL/GenBank/DDBJ databases">
        <title>The Genome Sequence of Exophiala oligosperma CBS72588.</title>
        <authorList>
            <consortium name="The Broad Institute Genomics Platform"/>
            <person name="Cuomo C."/>
            <person name="de Hoog S."/>
            <person name="Gorbushina A."/>
            <person name="Stielow B."/>
            <person name="Teixiera M."/>
            <person name="Abouelleil A."/>
            <person name="Chapman S.B."/>
            <person name="Priest M."/>
            <person name="Young S.K."/>
            <person name="Wortman J."/>
            <person name="Nusbaum C."/>
            <person name="Birren B."/>
        </authorList>
    </citation>
    <scope>NUCLEOTIDE SEQUENCE [LARGE SCALE GENOMIC DNA]</scope>
    <source>
        <strain evidence="7 8">CBS 72588</strain>
    </source>
</reference>
<dbReference type="OrthoDB" id="7130006at2759"/>
<evidence type="ECO:0000256" key="4">
    <source>
        <dbReference type="PIRSR" id="PIRSR001112-1"/>
    </source>
</evidence>
<keyword evidence="8" id="KW-1185">Reference proteome</keyword>
<evidence type="ECO:0000259" key="6">
    <source>
        <dbReference type="Pfam" id="PF06441"/>
    </source>
</evidence>